<protein>
    <submittedName>
        <fullName evidence="2">Protein N-acetyltransferase, RimJ/RimL family</fullName>
    </submittedName>
</protein>
<dbReference type="PANTHER" id="PTHR43792:SF1">
    <property type="entry name" value="N-ACETYLTRANSFERASE DOMAIN-CONTAINING PROTEIN"/>
    <property type="match status" value="1"/>
</dbReference>
<proteinExistence type="predicted"/>
<dbReference type="Gene3D" id="3.40.630.30">
    <property type="match status" value="1"/>
</dbReference>
<evidence type="ECO:0000259" key="1">
    <source>
        <dbReference type="Pfam" id="PF13302"/>
    </source>
</evidence>
<dbReference type="PANTHER" id="PTHR43792">
    <property type="entry name" value="GNAT FAMILY, PUTATIVE (AFU_ORTHOLOGUE AFUA_3G00765)-RELATED-RELATED"/>
    <property type="match status" value="1"/>
</dbReference>
<dbReference type="InterPro" id="IPR016181">
    <property type="entry name" value="Acyl_CoA_acyltransferase"/>
</dbReference>
<gene>
    <name evidence="2" type="ORF">SAMN04488544_2022</name>
</gene>
<dbReference type="EMBL" id="LT629799">
    <property type="protein sequence ID" value="SDU92267.1"/>
    <property type="molecule type" value="Genomic_DNA"/>
</dbReference>
<dbReference type="SUPFAM" id="SSF55729">
    <property type="entry name" value="Acyl-CoA N-acyltransferases (Nat)"/>
    <property type="match status" value="1"/>
</dbReference>
<dbReference type="AlphaFoldDB" id="A0A1H2MG85"/>
<dbReference type="GO" id="GO:0016747">
    <property type="term" value="F:acyltransferase activity, transferring groups other than amino-acyl groups"/>
    <property type="evidence" value="ECO:0007669"/>
    <property type="project" value="InterPro"/>
</dbReference>
<sequence>MSPAARTDPVLTDRLLLTPIGVQHVDELAILHQEPLVDHWTGPWTPALVRTWVNGMAERWAVDGVGKWIAHDRSTGVLVGRGGLSRMVIGDEAVLEVGWAVRDTSTGNGYATEIGRAALAWAATFSPEVPVVAFTEVHNAASVAVMRRLGLRRSGVIHREGLVAGRPGLHARAPFVLYRQDVAGPGRA</sequence>
<dbReference type="Proteomes" id="UP000198825">
    <property type="component" value="Chromosome I"/>
</dbReference>
<organism evidence="2 3">
    <name type="scientific">Microlunatus sagamiharensis</name>
    <dbReference type="NCBI Taxonomy" id="546874"/>
    <lineage>
        <taxon>Bacteria</taxon>
        <taxon>Bacillati</taxon>
        <taxon>Actinomycetota</taxon>
        <taxon>Actinomycetes</taxon>
        <taxon>Propionibacteriales</taxon>
        <taxon>Propionibacteriaceae</taxon>
        <taxon>Microlunatus</taxon>
    </lineage>
</organism>
<dbReference type="Pfam" id="PF13302">
    <property type="entry name" value="Acetyltransf_3"/>
    <property type="match status" value="1"/>
</dbReference>
<evidence type="ECO:0000313" key="2">
    <source>
        <dbReference type="EMBL" id="SDU92267.1"/>
    </source>
</evidence>
<dbReference type="OrthoDB" id="3533156at2"/>
<keyword evidence="3" id="KW-1185">Reference proteome</keyword>
<dbReference type="InterPro" id="IPR000182">
    <property type="entry name" value="GNAT_dom"/>
</dbReference>
<accession>A0A1H2MG85</accession>
<dbReference type="RefSeq" id="WP_157719922.1">
    <property type="nucleotide sequence ID" value="NZ_LT629799.1"/>
</dbReference>
<name>A0A1H2MG85_9ACTN</name>
<dbReference type="STRING" id="546874.SAMN04488544_2022"/>
<reference evidence="3" key="1">
    <citation type="submission" date="2016-10" db="EMBL/GenBank/DDBJ databases">
        <authorList>
            <person name="Varghese N."/>
            <person name="Submissions S."/>
        </authorList>
    </citation>
    <scope>NUCLEOTIDE SEQUENCE [LARGE SCALE GENOMIC DNA]</scope>
    <source>
        <strain evidence="3">DSM 21743</strain>
    </source>
</reference>
<keyword evidence="2" id="KW-0808">Transferase</keyword>
<evidence type="ECO:0000313" key="3">
    <source>
        <dbReference type="Proteomes" id="UP000198825"/>
    </source>
</evidence>
<dbReference type="InterPro" id="IPR051531">
    <property type="entry name" value="N-acetyltransferase"/>
</dbReference>
<feature type="domain" description="N-acetyltransferase" evidence="1">
    <location>
        <begin position="14"/>
        <end position="152"/>
    </location>
</feature>